<comment type="caution">
    <text evidence="4">The sequence shown here is derived from an EMBL/GenBank/DDBJ whole genome shotgun (WGS) entry which is preliminary data.</text>
</comment>
<evidence type="ECO:0000256" key="1">
    <source>
        <dbReference type="ARBA" id="ARBA00005323"/>
    </source>
</evidence>
<dbReference type="AlphaFoldDB" id="A0A7Z0ABT9"/>
<dbReference type="PANTHER" id="PTHR28004:SF8">
    <property type="entry name" value="D-SERINE DEAMINASE"/>
    <property type="match status" value="1"/>
</dbReference>
<dbReference type="SUPFAM" id="SSF51419">
    <property type="entry name" value="PLP-binding barrel"/>
    <property type="match status" value="1"/>
</dbReference>
<dbReference type="Pfam" id="PF14031">
    <property type="entry name" value="D-ser_dehydrat"/>
    <property type="match status" value="1"/>
</dbReference>
<dbReference type="InterPro" id="IPR026956">
    <property type="entry name" value="D-ser_dehydrat-like_dom"/>
</dbReference>
<dbReference type="InterPro" id="IPR029066">
    <property type="entry name" value="PLP-binding_barrel"/>
</dbReference>
<dbReference type="Proteomes" id="UP000539111">
    <property type="component" value="Unassembled WGS sequence"/>
</dbReference>
<dbReference type="InterPro" id="IPR051466">
    <property type="entry name" value="D-amino_acid_metab_enzyme"/>
</dbReference>
<keyword evidence="5" id="KW-1185">Reference proteome</keyword>
<dbReference type="Gene3D" id="2.40.37.20">
    <property type="entry name" value="D-serine dehydratase-like domain"/>
    <property type="match status" value="1"/>
</dbReference>
<sequence>MSAQQENSYDAGRIAALGDEVLAADEKSIPVAADGVSVRDFLASGPHLSDFSTPLLTLDRQTLTDNTEHLARWCAAAGVELEPHGKTTMAPALWAEQADAGARGITLANFPQLRVGREFGFRRLQLANELTDPHAIEWVVAARTVDPEFEFACWVDSDQGVNLLQAALDRLDTDQTIDLIIDFGRTGGRSGARTPDEALAVARAVRAAPSLRLVGIGGYEGALAHHADDAGLSAVTDYLRVMRGVHEQIESEDLYAEGAERILTAGGSAFFDLVVAELGPCIKPATGSDPGTAVVLRSGAYIVHDDGFYRGISPFSRGVDNPFRSAMHAWVRVVSQPEEGLALLDAGKRDVPYDEGLPEPHAIASGLGRPATALHDTSISAVNDQHAFFRFDPATTNVRVGDVVKLGLSHPCTAMQTWRYIPVLDGSGDDPRVTDLVRTFF</sequence>
<keyword evidence="2" id="KW-0456">Lyase</keyword>
<feature type="domain" description="D-serine dehydratase-like" evidence="3">
    <location>
        <begin position="326"/>
        <end position="425"/>
    </location>
</feature>
<evidence type="ECO:0000313" key="4">
    <source>
        <dbReference type="EMBL" id="NYI67306.1"/>
    </source>
</evidence>
<evidence type="ECO:0000313" key="5">
    <source>
        <dbReference type="Proteomes" id="UP000539111"/>
    </source>
</evidence>
<dbReference type="EMBL" id="JACBZP010000001">
    <property type="protein sequence ID" value="NYI67306.1"/>
    <property type="molecule type" value="Genomic_DNA"/>
</dbReference>
<protein>
    <submittedName>
        <fullName evidence="4">D-serine deaminase-like pyridoxal phosphate-dependent protein</fullName>
    </submittedName>
</protein>
<proteinExistence type="inferred from homology"/>
<dbReference type="PANTHER" id="PTHR28004">
    <property type="entry name" value="ZGC:162816-RELATED"/>
    <property type="match status" value="1"/>
</dbReference>
<dbReference type="Gene3D" id="3.20.20.10">
    <property type="entry name" value="Alanine racemase"/>
    <property type="match status" value="1"/>
</dbReference>
<accession>A0A7Z0ABT9</accession>
<evidence type="ECO:0000256" key="2">
    <source>
        <dbReference type="ARBA" id="ARBA00023239"/>
    </source>
</evidence>
<dbReference type="RefSeq" id="WP_179427177.1">
    <property type="nucleotide sequence ID" value="NZ_JACBZP010000001.1"/>
</dbReference>
<dbReference type="InterPro" id="IPR001608">
    <property type="entry name" value="Ala_racemase_N"/>
</dbReference>
<dbReference type="GO" id="GO:0016829">
    <property type="term" value="F:lyase activity"/>
    <property type="evidence" value="ECO:0007669"/>
    <property type="project" value="UniProtKB-KW"/>
</dbReference>
<dbReference type="SMART" id="SM01119">
    <property type="entry name" value="D-ser_dehydrat"/>
    <property type="match status" value="1"/>
</dbReference>
<evidence type="ECO:0000259" key="3">
    <source>
        <dbReference type="SMART" id="SM01119"/>
    </source>
</evidence>
<comment type="similarity">
    <text evidence="1">Belongs to the DSD1 family.</text>
</comment>
<reference evidence="4 5" key="1">
    <citation type="submission" date="2020-07" db="EMBL/GenBank/DDBJ databases">
        <title>Sequencing the genomes of 1000 actinobacteria strains.</title>
        <authorList>
            <person name="Klenk H.-P."/>
        </authorList>
    </citation>
    <scope>NUCLEOTIDE SEQUENCE [LARGE SCALE GENOMIC DNA]</scope>
    <source>
        <strain evidence="4 5">DSM 26341</strain>
    </source>
</reference>
<dbReference type="Pfam" id="PF01168">
    <property type="entry name" value="Ala_racemase_N"/>
    <property type="match status" value="1"/>
</dbReference>
<dbReference type="InterPro" id="IPR042208">
    <property type="entry name" value="D-ser_dehydrat-like_sf"/>
</dbReference>
<name>A0A7Z0ABT9_9MICO</name>
<gene>
    <name evidence="4" type="ORF">BJY26_001612</name>
</gene>
<organism evidence="4 5">
    <name type="scientific">Spelaeicoccus albus</name>
    <dbReference type="NCBI Taxonomy" id="1280376"/>
    <lineage>
        <taxon>Bacteria</taxon>
        <taxon>Bacillati</taxon>
        <taxon>Actinomycetota</taxon>
        <taxon>Actinomycetes</taxon>
        <taxon>Micrococcales</taxon>
        <taxon>Brevibacteriaceae</taxon>
        <taxon>Spelaeicoccus</taxon>
    </lineage>
</organism>